<dbReference type="EMBL" id="MFZI01000080">
    <property type="protein sequence ID" value="OGK17769.1"/>
    <property type="molecule type" value="Genomic_DNA"/>
</dbReference>
<evidence type="ECO:0000313" key="4">
    <source>
        <dbReference type="Proteomes" id="UP000177026"/>
    </source>
</evidence>
<dbReference type="PROSITE" id="PS50293">
    <property type="entry name" value="TPR_REGION"/>
    <property type="match status" value="1"/>
</dbReference>
<name>A0A1F7GFQ2_9BACT</name>
<comment type="caution">
    <text evidence="3">The sequence shown here is derived from an EMBL/GenBank/DDBJ whole genome shotgun (WGS) entry which is preliminary data.</text>
</comment>
<dbReference type="InterPro" id="IPR011990">
    <property type="entry name" value="TPR-like_helical_dom_sf"/>
</dbReference>
<feature type="coiled-coil region" evidence="2">
    <location>
        <begin position="213"/>
        <end position="247"/>
    </location>
</feature>
<evidence type="ECO:0000313" key="3">
    <source>
        <dbReference type="EMBL" id="OGK17769.1"/>
    </source>
</evidence>
<dbReference type="InterPro" id="IPR019734">
    <property type="entry name" value="TPR_rpt"/>
</dbReference>
<evidence type="ECO:0000256" key="1">
    <source>
        <dbReference type="PROSITE-ProRule" id="PRU00339"/>
    </source>
</evidence>
<keyword evidence="2" id="KW-0175">Coiled coil</keyword>
<organism evidence="3 4">
    <name type="scientific">Candidatus Roizmanbacteria bacterium RIFCSPHIGHO2_01_FULL_39_8</name>
    <dbReference type="NCBI Taxonomy" id="1802033"/>
    <lineage>
        <taxon>Bacteria</taxon>
        <taxon>Candidatus Roizmaniibacteriota</taxon>
    </lineage>
</organism>
<proteinExistence type="predicted"/>
<accession>A0A1F7GFQ2</accession>
<sequence>METIEQLEKHAVDAAINTDWDEAILTNKKIIQLDKQNLSALLRLGFSYLQKQDLDEAKKYYRKAIKIQSNNNVALENLERINVLQTKKTRKRSQSQISLDPNLFLDIPGKTKSVALVNLGQKNVLAQLFIGQEVFLKARNRKVEARTKENEYIGTLPDDLSRRLLVFLKAKSVYAAFIKEASLARITIFIREERKGNRVQHYISFPHNIQSRINELKSEKEEDEESTETVEIDLEKLAESMAAEEKEYFPYGPDNEEEGEE</sequence>
<feature type="repeat" description="TPR" evidence="1">
    <location>
        <begin position="38"/>
        <end position="71"/>
    </location>
</feature>
<dbReference type="SUPFAM" id="SSF48452">
    <property type="entry name" value="TPR-like"/>
    <property type="match status" value="1"/>
</dbReference>
<dbReference type="Proteomes" id="UP000177026">
    <property type="component" value="Unassembled WGS sequence"/>
</dbReference>
<keyword evidence="1" id="KW-0802">TPR repeat</keyword>
<gene>
    <name evidence="3" type="ORF">A2866_02220</name>
</gene>
<protein>
    <submittedName>
        <fullName evidence="3">Uncharacterized protein</fullName>
    </submittedName>
</protein>
<dbReference type="AlphaFoldDB" id="A0A1F7GFQ2"/>
<evidence type="ECO:0000256" key="2">
    <source>
        <dbReference type="SAM" id="Coils"/>
    </source>
</evidence>
<dbReference type="Pfam" id="PF00515">
    <property type="entry name" value="TPR_1"/>
    <property type="match status" value="1"/>
</dbReference>
<dbReference type="Gene3D" id="1.25.40.10">
    <property type="entry name" value="Tetratricopeptide repeat domain"/>
    <property type="match status" value="1"/>
</dbReference>
<dbReference type="SMART" id="SM00028">
    <property type="entry name" value="TPR"/>
    <property type="match status" value="1"/>
</dbReference>
<reference evidence="3 4" key="1">
    <citation type="journal article" date="2016" name="Nat. Commun.">
        <title>Thousands of microbial genomes shed light on interconnected biogeochemical processes in an aquifer system.</title>
        <authorList>
            <person name="Anantharaman K."/>
            <person name="Brown C.T."/>
            <person name="Hug L.A."/>
            <person name="Sharon I."/>
            <person name="Castelle C.J."/>
            <person name="Probst A.J."/>
            <person name="Thomas B.C."/>
            <person name="Singh A."/>
            <person name="Wilkins M.J."/>
            <person name="Karaoz U."/>
            <person name="Brodie E.L."/>
            <person name="Williams K.H."/>
            <person name="Hubbard S.S."/>
            <person name="Banfield J.F."/>
        </authorList>
    </citation>
    <scope>NUCLEOTIDE SEQUENCE [LARGE SCALE GENOMIC DNA]</scope>
</reference>
<dbReference type="PROSITE" id="PS50005">
    <property type="entry name" value="TPR"/>
    <property type="match status" value="1"/>
</dbReference>